<protein>
    <submittedName>
        <fullName evidence="3">Glutathione S-transferase family protein</fullName>
    </submittedName>
</protein>
<evidence type="ECO:0000313" key="4">
    <source>
        <dbReference type="Proteomes" id="UP001336314"/>
    </source>
</evidence>
<dbReference type="RefSeq" id="WP_330130143.1">
    <property type="nucleotide sequence ID" value="NZ_JAUHLI010000021.1"/>
</dbReference>
<gene>
    <name evidence="3" type="ORF">QWY20_16670</name>
</gene>
<evidence type="ECO:0000259" key="1">
    <source>
        <dbReference type="PROSITE" id="PS50404"/>
    </source>
</evidence>
<dbReference type="InterPro" id="IPR004045">
    <property type="entry name" value="Glutathione_S-Trfase_N"/>
</dbReference>
<dbReference type="PROSITE" id="PS50404">
    <property type="entry name" value="GST_NTER"/>
    <property type="match status" value="1"/>
</dbReference>
<dbReference type="CDD" id="cd00299">
    <property type="entry name" value="GST_C_family"/>
    <property type="match status" value="1"/>
</dbReference>
<dbReference type="InterPro" id="IPR050983">
    <property type="entry name" value="GST_Omega/HSP26"/>
</dbReference>
<feature type="domain" description="GST C-terminal" evidence="2">
    <location>
        <begin position="84"/>
        <end position="214"/>
    </location>
</feature>
<accession>A0ABU7JB40</accession>
<dbReference type="InterPro" id="IPR040079">
    <property type="entry name" value="Glutathione_S-Trfase"/>
</dbReference>
<dbReference type="Gene3D" id="1.20.1050.10">
    <property type="match status" value="1"/>
</dbReference>
<keyword evidence="4" id="KW-1185">Reference proteome</keyword>
<organism evidence="3 4">
    <name type="scientific">Alkalimonas cellulosilytica</name>
    <dbReference type="NCBI Taxonomy" id="3058395"/>
    <lineage>
        <taxon>Bacteria</taxon>
        <taxon>Pseudomonadati</taxon>
        <taxon>Pseudomonadota</taxon>
        <taxon>Gammaproteobacteria</taxon>
        <taxon>Alkalimonas</taxon>
    </lineage>
</organism>
<dbReference type="PANTHER" id="PTHR43968">
    <property type="match status" value="1"/>
</dbReference>
<dbReference type="SUPFAM" id="SSF52833">
    <property type="entry name" value="Thioredoxin-like"/>
    <property type="match status" value="1"/>
</dbReference>
<dbReference type="InterPro" id="IPR010987">
    <property type="entry name" value="Glutathione-S-Trfase_C-like"/>
</dbReference>
<dbReference type="Gene3D" id="3.40.30.10">
    <property type="entry name" value="Glutaredoxin"/>
    <property type="match status" value="1"/>
</dbReference>
<name>A0ABU7JB40_9GAMM</name>
<dbReference type="SFLD" id="SFLDG00358">
    <property type="entry name" value="Main_(cytGST)"/>
    <property type="match status" value="1"/>
</dbReference>
<dbReference type="Proteomes" id="UP001336314">
    <property type="component" value="Unassembled WGS sequence"/>
</dbReference>
<sequence>MMKVLSSDLSPYATRIRMLIGHKQLPIAIEPPDVPLRTPAFVRKYPFGKIPVLVRDDGATLAESWSILEYLESSYPEPALAPTDPWQKAQMNARGRFVDTQLAPAAFPLFGHFLGRPGVDVPAQISQLRQELGKANVIWQQAGAINERGLDLADIALAPVLYFVLSLPKMLGEPADLLAEQPALQDWWQKVMDVAAIKAGIDEMALAFQAFAKR</sequence>
<dbReference type="SFLD" id="SFLDS00019">
    <property type="entry name" value="Glutathione_Transferase_(cytos"/>
    <property type="match status" value="1"/>
</dbReference>
<reference evidence="3 4" key="1">
    <citation type="submission" date="2023-07" db="EMBL/GenBank/DDBJ databases">
        <title>Alkalimonas sp., MEB108 novel, alkaliphilic bacterium isolated from Lonar Lake, India.</title>
        <authorList>
            <person name="Joshi A."/>
            <person name="Thite S."/>
        </authorList>
    </citation>
    <scope>NUCLEOTIDE SEQUENCE [LARGE SCALE GENOMIC DNA]</scope>
    <source>
        <strain evidence="3 4">MEB108</strain>
    </source>
</reference>
<feature type="domain" description="GST N-terminal" evidence="1">
    <location>
        <begin position="1"/>
        <end position="79"/>
    </location>
</feature>
<evidence type="ECO:0000313" key="3">
    <source>
        <dbReference type="EMBL" id="MEE2003095.1"/>
    </source>
</evidence>
<dbReference type="SUPFAM" id="SSF47616">
    <property type="entry name" value="GST C-terminal domain-like"/>
    <property type="match status" value="1"/>
</dbReference>
<evidence type="ECO:0000259" key="2">
    <source>
        <dbReference type="PROSITE" id="PS50405"/>
    </source>
</evidence>
<dbReference type="PROSITE" id="PS50405">
    <property type="entry name" value="GST_CTER"/>
    <property type="match status" value="1"/>
</dbReference>
<dbReference type="Pfam" id="PF13417">
    <property type="entry name" value="GST_N_3"/>
    <property type="match status" value="1"/>
</dbReference>
<dbReference type="InterPro" id="IPR036282">
    <property type="entry name" value="Glutathione-S-Trfase_C_sf"/>
</dbReference>
<comment type="caution">
    <text evidence="3">The sequence shown here is derived from an EMBL/GenBank/DDBJ whole genome shotgun (WGS) entry which is preliminary data.</text>
</comment>
<dbReference type="EMBL" id="JAUHLI010000021">
    <property type="protein sequence ID" value="MEE2003095.1"/>
    <property type="molecule type" value="Genomic_DNA"/>
</dbReference>
<dbReference type="InterPro" id="IPR036249">
    <property type="entry name" value="Thioredoxin-like_sf"/>
</dbReference>
<proteinExistence type="predicted"/>
<dbReference type="PANTHER" id="PTHR43968:SF6">
    <property type="entry name" value="GLUTATHIONE S-TRANSFERASE OMEGA"/>
    <property type="match status" value="1"/>
</dbReference>